<accession>A0A376AI91</accession>
<dbReference type="Pfam" id="PF13305">
    <property type="entry name" value="TetR_C_33"/>
    <property type="match status" value="1"/>
</dbReference>
<dbReference type="Gene3D" id="1.10.357.10">
    <property type="entry name" value="Tetracycline Repressor, domain 2"/>
    <property type="match status" value="1"/>
</dbReference>
<keyword evidence="1" id="KW-0805">Transcription regulation</keyword>
<evidence type="ECO:0000313" key="4">
    <source>
        <dbReference type="EMBL" id="SSC67552.1"/>
    </source>
</evidence>
<dbReference type="InterPro" id="IPR025996">
    <property type="entry name" value="MT1864/Rv1816-like_C"/>
</dbReference>
<organism evidence="4 5">
    <name type="scientific">Ciceribacter selenitireducens ATCC BAA-1503</name>
    <dbReference type="NCBI Taxonomy" id="1336235"/>
    <lineage>
        <taxon>Bacteria</taxon>
        <taxon>Pseudomonadati</taxon>
        <taxon>Pseudomonadota</taxon>
        <taxon>Alphaproteobacteria</taxon>
        <taxon>Hyphomicrobiales</taxon>
        <taxon>Rhizobiaceae</taxon>
        <taxon>Ciceribacter</taxon>
    </lineage>
</organism>
<dbReference type="Proteomes" id="UP000254764">
    <property type="component" value="Unassembled WGS sequence"/>
</dbReference>
<gene>
    <name evidence="4" type="ORF">RHIZ70_3260</name>
</gene>
<evidence type="ECO:0000256" key="1">
    <source>
        <dbReference type="ARBA" id="ARBA00023015"/>
    </source>
</evidence>
<protein>
    <recommendedName>
        <fullName evidence="3">HTH-type transcriptional regulator MT1864/Rv1816-like C-terminal domain-containing protein</fullName>
    </recommendedName>
</protein>
<keyword evidence="5" id="KW-1185">Reference proteome</keyword>
<keyword evidence="2" id="KW-0804">Transcription</keyword>
<dbReference type="AlphaFoldDB" id="A0A376AI91"/>
<proteinExistence type="predicted"/>
<name>A0A376AI91_9HYPH</name>
<feature type="domain" description="HTH-type transcriptional regulator MT1864/Rv1816-like C-terminal" evidence="3">
    <location>
        <begin position="35"/>
        <end position="119"/>
    </location>
</feature>
<reference evidence="5" key="1">
    <citation type="submission" date="2018-07" db="EMBL/GenBank/DDBJ databases">
        <authorList>
            <person name="Peiro R."/>
            <person name="Begona"/>
            <person name="Cbmso G."/>
            <person name="Lopez M."/>
            <person name="Gonzalez S."/>
        </authorList>
    </citation>
    <scope>NUCLEOTIDE SEQUENCE [LARGE SCALE GENOMIC DNA]</scope>
</reference>
<evidence type="ECO:0000313" key="5">
    <source>
        <dbReference type="Proteomes" id="UP000254764"/>
    </source>
</evidence>
<dbReference type="SUPFAM" id="SSF48498">
    <property type="entry name" value="Tetracyclin repressor-like, C-terminal domain"/>
    <property type="match status" value="1"/>
</dbReference>
<evidence type="ECO:0000259" key="3">
    <source>
        <dbReference type="Pfam" id="PF13305"/>
    </source>
</evidence>
<dbReference type="EMBL" id="UEYP01000004">
    <property type="protein sequence ID" value="SSC67552.1"/>
    <property type="molecule type" value="Genomic_DNA"/>
</dbReference>
<sequence length="151" mass="17260">MRAVRDEGFNQLYREKLAVFQQMRGNPFGYLRDGSYAYVRFALENPTLYRLMFTPPPRLGVSDDPWSGEAGRQILNLLLTGLRCSQGQGFLPGMDLRRYSFMFWSTVHGAVSLTLQNREMDQSAKWDATRKAVDTLMEIIAATRHDSRGTS</sequence>
<evidence type="ECO:0000256" key="2">
    <source>
        <dbReference type="ARBA" id="ARBA00023163"/>
    </source>
</evidence>
<dbReference type="InterPro" id="IPR036271">
    <property type="entry name" value="Tet_transcr_reg_TetR-rel_C_sf"/>
</dbReference>